<accession>A0ABV3P9F2</accession>
<dbReference type="PROSITE" id="PS51371">
    <property type="entry name" value="CBS"/>
    <property type="match status" value="1"/>
</dbReference>
<feature type="domain" description="CBS" evidence="2">
    <location>
        <begin position="361"/>
        <end position="419"/>
    </location>
</feature>
<evidence type="ECO:0000313" key="4">
    <source>
        <dbReference type="Proteomes" id="UP001555826"/>
    </source>
</evidence>
<name>A0ABV3P9F2_9ACTN</name>
<dbReference type="Pfam" id="PF03448">
    <property type="entry name" value="MgtE_N"/>
    <property type="match status" value="1"/>
</dbReference>
<dbReference type="PANTHER" id="PTHR43773:SF1">
    <property type="entry name" value="MAGNESIUM TRANSPORTER MGTE"/>
    <property type="match status" value="1"/>
</dbReference>
<dbReference type="InterPro" id="IPR006669">
    <property type="entry name" value="MgtE_transporter"/>
</dbReference>
<evidence type="ECO:0000256" key="1">
    <source>
        <dbReference type="PROSITE-ProRule" id="PRU00703"/>
    </source>
</evidence>
<proteinExistence type="predicted"/>
<dbReference type="Pfam" id="PF26205">
    <property type="entry name" value="SH3_actinomycetes"/>
    <property type="match status" value="1"/>
</dbReference>
<protein>
    <submittedName>
        <fullName evidence="3">CBS domain-containing protein</fullName>
    </submittedName>
</protein>
<dbReference type="InterPro" id="IPR000644">
    <property type="entry name" value="CBS_dom"/>
</dbReference>
<dbReference type="SUPFAM" id="SSF158791">
    <property type="entry name" value="MgtE N-terminal domain-like"/>
    <property type="match status" value="1"/>
</dbReference>
<sequence length="435" mass="47488">MTGPTTRVFAARLAGTSVFDPQGDQVGRVRDVVGMLRPRGPVRVIGLVVEVPGRRRVFVPMTRVTSIDAGQVITTGLVNMRRFEQRGAETLLLAELLDRTVQLADGSGEATIEDLGLDAVRARDWHLTRLFVRRGTNPRGLSGRLRRRGETMTIPVEGVLGGVIGLASPDLDQGATNLLAAFEELKATDLAEVIHELTPKRRREVAAALDDERLADVLEELPEDDQIEILSGLEGDRAAHVLEEMQPDDAADLLSELPSEQAERLMALMDPEDADPVRRLLAYDDYTAGGLMTTDPVVLAPDDTVAEALAHVRRTELNVPLATAVYVCRPPLETPTGRYLGTAHLQRLLREPPQTPLGQLLDNDIDPLAPEETLQAVTRQLAAYNLVSLPVVDEDGHLLGAVTADDVLDHLLPEDWRDAEEEVFEGPTGQESTRA</sequence>
<keyword evidence="1" id="KW-0129">CBS domain</keyword>
<dbReference type="InterPro" id="IPR058838">
    <property type="entry name" value="SH3_actinomycetes"/>
</dbReference>
<dbReference type="RefSeq" id="WP_367639408.1">
    <property type="nucleotide sequence ID" value="NZ_JBFNQN010000011.1"/>
</dbReference>
<dbReference type="Pfam" id="PF05239">
    <property type="entry name" value="PRC"/>
    <property type="match status" value="1"/>
</dbReference>
<dbReference type="Gene3D" id="3.10.580.10">
    <property type="entry name" value="CBS-domain"/>
    <property type="match status" value="1"/>
</dbReference>
<dbReference type="InterPro" id="IPR046342">
    <property type="entry name" value="CBS_dom_sf"/>
</dbReference>
<dbReference type="InterPro" id="IPR011033">
    <property type="entry name" value="PRC_barrel-like_sf"/>
</dbReference>
<evidence type="ECO:0000259" key="2">
    <source>
        <dbReference type="PROSITE" id="PS51371"/>
    </source>
</evidence>
<dbReference type="SUPFAM" id="SSF54631">
    <property type="entry name" value="CBS-domain pair"/>
    <property type="match status" value="1"/>
</dbReference>
<dbReference type="Pfam" id="PF00571">
    <property type="entry name" value="CBS"/>
    <property type="match status" value="2"/>
</dbReference>
<dbReference type="SMART" id="SM00924">
    <property type="entry name" value="MgtE_N"/>
    <property type="match status" value="1"/>
</dbReference>
<gene>
    <name evidence="3" type="ORF">AB1207_16100</name>
</gene>
<dbReference type="InterPro" id="IPR038076">
    <property type="entry name" value="MgtE_N_sf"/>
</dbReference>
<dbReference type="Gene3D" id="1.25.60.10">
    <property type="entry name" value="MgtE N-terminal domain-like"/>
    <property type="match status" value="1"/>
</dbReference>
<dbReference type="InterPro" id="IPR006668">
    <property type="entry name" value="Mg_transptr_MgtE_intracell_dom"/>
</dbReference>
<dbReference type="Proteomes" id="UP001555826">
    <property type="component" value="Unassembled WGS sequence"/>
</dbReference>
<dbReference type="EMBL" id="JBFNQN010000011">
    <property type="protein sequence ID" value="MEW9266276.1"/>
    <property type="molecule type" value="Genomic_DNA"/>
</dbReference>
<evidence type="ECO:0000313" key="3">
    <source>
        <dbReference type="EMBL" id="MEW9266276.1"/>
    </source>
</evidence>
<organism evidence="3 4">
    <name type="scientific">Kineococcus endophyticus</name>
    <dbReference type="NCBI Taxonomy" id="1181883"/>
    <lineage>
        <taxon>Bacteria</taxon>
        <taxon>Bacillati</taxon>
        <taxon>Actinomycetota</taxon>
        <taxon>Actinomycetes</taxon>
        <taxon>Kineosporiales</taxon>
        <taxon>Kineosporiaceae</taxon>
        <taxon>Kineococcus</taxon>
    </lineage>
</organism>
<dbReference type="PANTHER" id="PTHR43773">
    <property type="entry name" value="MAGNESIUM TRANSPORTER MGTE"/>
    <property type="match status" value="1"/>
</dbReference>
<dbReference type="InterPro" id="IPR027275">
    <property type="entry name" value="PRC-brl_dom"/>
</dbReference>
<dbReference type="SUPFAM" id="SSF50346">
    <property type="entry name" value="PRC-barrel domain"/>
    <property type="match status" value="1"/>
</dbReference>
<keyword evidence="4" id="KW-1185">Reference proteome</keyword>
<dbReference type="CDD" id="cd04606">
    <property type="entry name" value="CBS_pair_Mg_transporter"/>
    <property type="match status" value="1"/>
</dbReference>
<comment type="caution">
    <text evidence="3">The sequence shown here is derived from an EMBL/GenBank/DDBJ whole genome shotgun (WGS) entry which is preliminary data.</text>
</comment>
<reference evidence="3 4" key="1">
    <citation type="submission" date="2024-07" db="EMBL/GenBank/DDBJ databases">
        <authorList>
            <person name="Thanompreechachai J."/>
            <person name="Duangmal K."/>
        </authorList>
    </citation>
    <scope>NUCLEOTIDE SEQUENCE [LARGE SCALE GENOMIC DNA]</scope>
    <source>
        <strain evidence="3 4">KCTC 19886</strain>
    </source>
</reference>